<protein>
    <submittedName>
        <fullName evidence="2">Uncharacterized protein</fullName>
    </submittedName>
</protein>
<keyword evidence="3" id="KW-1185">Reference proteome</keyword>
<reference evidence="2 3" key="1">
    <citation type="submission" date="2019-08" db="EMBL/GenBank/DDBJ databases">
        <title>Selenomonas sp. mPRGC5 and Selenomonas sp. mPRGC8 isolated from ruminal fluid of dairy goat (Capra hircus).</title>
        <authorList>
            <person name="Poothong S."/>
            <person name="Nuengjamnong C."/>
            <person name="Tanasupawat S."/>
        </authorList>
    </citation>
    <scope>NUCLEOTIDE SEQUENCE [LARGE SCALE GENOMIC DNA]</scope>
    <source>
        <strain evidence="3">mPRGC5</strain>
    </source>
</reference>
<dbReference type="EMBL" id="VTOY01000019">
    <property type="protein sequence ID" value="TYZ19827.1"/>
    <property type="molecule type" value="Genomic_DNA"/>
</dbReference>
<dbReference type="OrthoDB" id="1665263at2"/>
<dbReference type="Proteomes" id="UP000323646">
    <property type="component" value="Unassembled WGS sequence"/>
</dbReference>
<evidence type="ECO:0000256" key="1">
    <source>
        <dbReference type="SAM" id="Coils"/>
    </source>
</evidence>
<evidence type="ECO:0000313" key="2">
    <source>
        <dbReference type="EMBL" id="TYZ19827.1"/>
    </source>
</evidence>
<proteinExistence type="predicted"/>
<keyword evidence="1" id="KW-0175">Coiled coil</keyword>
<gene>
    <name evidence="2" type="ORF">FZ040_12765</name>
</gene>
<evidence type="ECO:0000313" key="3">
    <source>
        <dbReference type="Proteomes" id="UP000323646"/>
    </source>
</evidence>
<name>A0A5D6VWK7_9FIRM</name>
<accession>A0A5D6VWK7</accession>
<sequence length="238" mass="25984">MGKISYAVAGLLVIAVAGGAGAVAAIHYNETRAVVQAEKDKQEAAKLAAIQEREAKEAAAREKARRKQELLDMRMGRSEEPDQVIRGLIADMKVTQEADGSTTYRYEDPEEDGIFFQPYLIRGADGVAVMHVILRHRGGRPMGFQGVDLQPTDDQLFHIRAQGAVTTTQTDTGIMEWCDQPVDAETGKAMREVAAVLAAKISMLGVNGSNDDRMLTATEAMRIRNILELADRLNGKTK</sequence>
<organism evidence="2 3">
    <name type="scientific">Selenomonas ruminis</name>
    <dbReference type="NCBI Taxonomy" id="2593411"/>
    <lineage>
        <taxon>Bacteria</taxon>
        <taxon>Bacillati</taxon>
        <taxon>Bacillota</taxon>
        <taxon>Negativicutes</taxon>
        <taxon>Selenomonadales</taxon>
        <taxon>Selenomonadaceae</taxon>
        <taxon>Selenomonas</taxon>
    </lineage>
</organism>
<dbReference type="AlphaFoldDB" id="A0A5D6VWK7"/>
<comment type="caution">
    <text evidence="2">The sequence shown here is derived from an EMBL/GenBank/DDBJ whole genome shotgun (WGS) entry which is preliminary data.</text>
</comment>
<dbReference type="RefSeq" id="WP_149172355.1">
    <property type="nucleotide sequence ID" value="NZ_VTOY01000019.1"/>
</dbReference>
<feature type="coiled-coil region" evidence="1">
    <location>
        <begin position="34"/>
        <end position="61"/>
    </location>
</feature>